<dbReference type="GO" id="GO:0051607">
    <property type="term" value="P:defense response to virus"/>
    <property type="evidence" value="ECO:0007669"/>
    <property type="project" value="UniProtKB-KW"/>
</dbReference>
<evidence type="ECO:0000256" key="5">
    <source>
        <dbReference type="ARBA" id="ARBA00022806"/>
    </source>
</evidence>
<dbReference type="InterPro" id="IPR014001">
    <property type="entry name" value="Helicase_ATP-bd"/>
</dbReference>
<dbReference type="GO" id="GO:0030422">
    <property type="term" value="P:siRNA processing"/>
    <property type="evidence" value="ECO:0007669"/>
    <property type="project" value="TreeGrafter"/>
</dbReference>
<dbReference type="PROSITE" id="PS00517">
    <property type="entry name" value="RNASE_3_1"/>
    <property type="match status" value="1"/>
</dbReference>
<feature type="region of interest" description="Disordered" evidence="10">
    <location>
        <begin position="1"/>
        <end position="55"/>
    </location>
</feature>
<accession>A0AAV9HLL7</accession>
<evidence type="ECO:0000259" key="11">
    <source>
        <dbReference type="PROSITE" id="PS50142"/>
    </source>
</evidence>
<dbReference type="GO" id="GO:0003723">
    <property type="term" value="F:RNA binding"/>
    <property type="evidence" value="ECO:0007669"/>
    <property type="project" value="UniProtKB-UniRule"/>
</dbReference>
<feature type="domain" description="Helicase ATP-binding" evidence="12">
    <location>
        <begin position="70"/>
        <end position="248"/>
    </location>
</feature>
<name>A0AAV9HLL7_9PEZI</name>
<keyword evidence="1" id="KW-0930">Antiviral protein</keyword>
<evidence type="ECO:0000256" key="6">
    <source>
        <dbReference type="ARBA" id="ARBA00022840"/>
    </source>
</evidence>
<feature type="domain" description="Dicer dsRNA-binding fold" evidence="14">
    <location>
        <begin position="599"/>
        <end position="701"/>
    </location>
</feature>
<dbReference type="Gene3D" id="3.30.160.380">
    <property type="entry name" value="Dicer dimerisation domain"/>
    <property type="match status" value="1"/>
</dbReference>
<keyword evidence="5" id="KW-0347">Helicase</keyword>
<dbReference type="PROSITE" id="PS51192">
    <property type="entry name" value="HELICASE_ATP_BIND_1"/>
    <property type="match status" value="1"/>
</dbReference>
<proteinExistence type="inferred from homology"/>
<evidence type="ECO:0000256" key="1">
    <source>
        <dbReference type="ARBA" id="ARBA00022721"/>
    </source>
</evidence>
<evidence type="ECO:0000256" key="7">
    <source>
        <dbReference type="ARBA" id="ARBA00023118"/>
    </source>
</evidence>
<dbReference type="PROSITE" id="PS51327">
    <property type="entry name" value="DICER_DSRBF"/>
    <property type="match status" value="1"/>
</dbReference>
<dbReference type="GO" id="GO:0004525">
    <property type="term" value="F:ribonuclease III activity"/>
    <property type="evidence" value="ECO:0007669"/>
    <property type="project" value="InterPro"/>
</dbReference>
<keyword evidence="7" id="KW-0051">Antiviral defense</keyword>
<dbReference type="Pfam" id="PF00636">
    <property type="entry name" value="Ribonuclease_3"/>
    <property type="match status" value="2"/>
</dbReference>
<feature type="coiled-coil region" evidence="9">
    <location>
        <begin position="547"/>
        <end position="578"/>
    </location>
</feature>
<dbReference type="InterPro" id="IPR027417">
    <property type="entry name" value="P-loop_NTPase"/>
</dbReference>
<feature type="compositionally biased region" description="Acidic residues" evidence="10">
    <location>
        <begin position="36"/>
        <end position="46"/>
    </location>
</feature>
<feature type="domain" description="RNase III" evidence="11">
    <location>
        <begin position="955"/>
        <end position="1098"/>
    </location>
</feature>
<dbReference type="InterPro" id="IPR000999">
    <property type="entry name" value="RNase_III_dom"/>
</dbReference>
<feature type="domain" description="RNase III" evidence="11">
    <location>
        <begin position="1139"/>
        <end position="1337"/>
    </location>
</feature>
<dbReference type="InterPro" id="IPR038248">
    <property type="entry name" value="Dicer_dimer_sf"/>
</dbReference>
<dbReference type="SMART" id="SM00490">
    <property type="entry name" value="HELICc"/>
    <property type="match status" value="1"/>
</dbReference>
<dbReference type="Proteomes" id="UP001321749">
    <property type="component" value="Unassembled WGS sequence"/>
</dbReference>
<keyword evidence="3" id="KW-0547">Nucleotide-binding</keyword>
<dbReference type="InterPro" id="IPR036389">
    <property type="entry name" value="RNase_III_sf"/>
</dbReference>
<dbReference type="PROSITE" id="PS51194">
    <property type="entry name" value="HELICASE_CTER"/>
    <property type="match status" value="1"/>
</dbReference>
<dbReference type="Gene3D" id="1.10.1520.10">
    <property type="entry name" value="Ribonuclease III domain"/>
    <property type="match status" value="2"/>
</dbReference>
<dbReference type="InterPro" id="IPR005034">
    <property type="entry name" value="Dicer_dimerisation"/>
</dbReference>
<keyword evidence="6" id="KW-0067">ATP-binding</keyword>
<comment type="caution">
    <text evidence="15">The sequence shown here is derived from an EMBL/GenBank/DDBJ whole genome shotgun (WGS) entry which is preliminary data.</text>
</comment>
<evidence type="ECO:0000259" key="13">
    <source>
        <dbReference type="PROSITE" id="PS51194"/>
    </source>
</evidence>
<dbReference type="GO" id="GO:0005524">
    <property type="term" value="F:ATP binding"/>
    <property type="evidence" value="ECO:0007669"/>
    <property type="project" value="UniProtKB-KW"/>
</dbReference>
<dbReference type="SMART" id="SM00487">
    <property type="entry name" value="DEXDc"/>
    <property type="match status" value="1"/>
</dbReference>
<sequence>MTSNRDDAGFRAVDVEDESDQGIKDADVNGAGAGLDGEEAITEESDSSTPDELQTPPSFVMAARAYQLEMLEESMKRNIIVVMDTGTGKTQVAVLRIKEEIERSGKLVWFLAPTVELADQQFKIISSQIPEVQVKFITGASNVDAWKMKPGVWDAVLKNVRIVISTYQILFDAAVSHAFVKIESLGLVVIDEAHNCIGKNAMARFMTEGYARAKAQGRAVPHILGLTASPVVSSNLADLDALERTLDSIIKSPKRHRSELLARVNRPDMIAFPYANFAGPEGGDDKTPTMRRLFEVFAGLDIKTDPRILRLRAFVRTKNGMEELRNAVMKYDTPCQNQMKAFCNRSKDICTSIGPWAADYYIHKVIAGLLQGNDEAKIPNDENAYLTSAVLQINCLPPPEVPTTLSRRTQALINILGSYEGKPVGIVFVKERATAAVLSHTLSCHPEISSRYRVGSIVGSNANQRSFLDVKQKKEDALSLEHFRKGRINLLIATSVLEEGIDVPVCNLVVCFEKPTNLKSFIQRRGRARMSASQLYLLVKDESDQSLQEWQALEREMKQRYEDEMRQIEELEIIEESETDGYPVLRDEDTGAQLTIHDAKSHLDHFCATLSSRKFVNWNPFYTIHDMEGNPIESHQSGYRKATVHLPVILAPDLRKAESLRGWPSEANACKDAAFQAYRQLYEAGLINQHLLPIKETDLVKDVAPRDGTVKVREQFNPWLLVADAWRSGAELSRRKVIISTQDGLVKAKFELVLPVSVPYIETFPLYWDHLTHWVVDVEPDIDVGAKTGIDHTLILLAMAYGHRFDIHQEKQYLIRLASLDQDMSVDDIAALEVDTDSMGGNETTLVRHLDEKNQPYYYSSRWLSSKPPTSEVKRAFYHFEDAPEDARYLVVTPFPKKAGFFRRQEPPTISPSVKPYTAVLPVSRTRVDNVPPWLTEIGMLVPAITKAVETHLVATHLLKSRLRTIGITDLSLVVTAITCSGARLTTDYERIEFLGDSILKFCTSIYLCAKHMYYTEGYLSASKDKIISNSRLYRAAIDFGLDRYIITKTLALHKWRPTYVEDLIQTPPEFTSEREMSTKILADVVEALIGAAFITGGTPMAMECMSLFIPEVKWNSISANRETLYDAAPADEALPLTMEGLEDLIGYTFTKKSLLLEATTHPSYSAPGTRASFDRLEFLGDAILDYVVVKKLFYLNDPKPLENNELHLLRTALVNADILGFFVMEWCMEQESVDAEVEEAPATAGTYRSKKDSSVINLVKSKVRIPLSSFMRSSSPELSMHMHNSWQRHEEMREELLCALYEGKSYPWSLLLGQKTQKVQSDLFEALIGAVWVDSGSVEACEAFIERAGILKLMRRLLRDDVHLMHPKEELGHFLSGKPAEYKVYVSKASAEGGEQEFGCDILDNGICIASFQGGFSKEDARVRAAEKACAFKREEREKANKDKEKLDNLAATAMTVDGGGDE</sequence>
<evidence type="ECO:0000256" key="4">
    <source>
        <dbReference type="ARBA" id="ARBA00022801"/>
    </source>
</evidence>
<dbReference type="PROSITE" id="PS50142">
    <property type="entry name" value="RNASE_3_2"/>
    <property type="match status" value="2"/>
</dbReference>
<evidence type="ECO:0000313" key="15">
    <source>
        <dbReference type="EMBL" id="KAK4460618.1"/>
    </source>
</evidence>
<feature type="domain" description="Helicase C-terminal" evidence="13">
    <location>
        <begin position="407"/>
        <end position="579"/>
    </location>
</feature>
<protein>
    <recommendedName>
        <fullName evidence="17">Dicer-like protein 2</fullName>
    </recommendedName>
</protein>
<evidence type="ECO:0008006" key="17">
    <source>
        <dbReference type="Google" id="ProtNLM"/>
    </source>
</evidence>
<evidence type="ECO:0000256" key="9">
    <source>
        <dbReference type="SAM" id="Coils"/>
    </source>
</evidence>
<keyword evidence="16" id="KW-1185">Reference proteome</keyword>
<dbReference type="GO" id="GO:0004386">
    <property type="term" value="F:helicase activity"/>
    <property type="evidence" value="ECO:0007669"/>
    <property type="project" value="UniProtKB-KW"/>
</dbReference>
<dbReference type="EMBL" id="MU865008">
    <property type="protein sequence ID" value="KAK4460618.1"/>
    <property type="molecule type" value="Genomic_DNA"/>
</dbReference>
<dbReference type="Pfam" id="PF03368">
    <property type="entry name" value="Dicer_dimer"/>
    <property type="match status" value="1"/>
</dbReference>
<dbReference type="CDD" id="cd18034">
    <property type="entry name" value="DEXHc_dicer"/>
    <property type="match status" value="1"/>
</dbReference>
<gene>
    <name evidence="15" type="ORF">QBC42DRAFT_180595</name>
</gene>
<evidence type="ECO:0000259" key="14">
    <source>
        <dbReference type="PROSITE" id="PS51327"/>
    </source>
</evidence>
<reference evidence="15" key="1">
    <citation type="journal article" date="2023" name="Mol. Phylogenet. Evol.">
        <title>Genome-scale phylogeny and comparative genomics of the fungal order Sordariales.</title>
        <authorList>
            <person name="Hensen N."/>
            <person name="Bonometti L."/>
            <person name="Westerberg I."/>
            <person name="Brannstrom I.O."/>
            <person name="Guillou S."/>
            <person name="Cros-Aarteil S."/>
            <person name="Calhoun S."/>
            <person name="Haridas S."/>
            <person name="Kuo A."/>
            <person name="Mondo S."/>
            <person name="Pangilinan J."/>
            <person name="Riley R."/>
            <person name="LaButti K."/>
            <person name="Andreopoulos B."/>
            <person name="Lipzen A."/>
            <person name="Chen C."/>
            <person name="Yan M."/>
            <person name="Daum C."/>
            <person name="Ng V."/>
            <person name="Clum A."/>
            <person name="Steindorff A."/>
            <person name="Ohm R.A."/>
            <person name="Martin F."/>
            <person name="Silar P."/>
            <person name="Natvig D.O."/>
            <person name="Lalanne C."/>
            <person name="Gautier V."/>
            <person name="Ament-Velasquez S.L."/>
            <person name="Kruys A."/>
            <person name="Hutchinson M.I."/>
            <person name="Powell A.J."/>
            <person name="Barry K."/>
            <person name="Miller A.N."/>
            <person name="Grigoriev I.V."/>
            <person name="Debuchy R."/>
            <person name="Gladieux P."/>
            <person name="Hiltunen Thoren M."/>
            <person name="Johannesson H."/>
        </authorList>
    </citation>
    <scope>NUCLEOTIDE SEQUENCE</scope>
    <source>
        <strain evidence="15">PSN324</strain>
    </source>
</reference>
<dbReference type="SUPFAM" id="SSF69065">
    <property type="entry name" value="RNase III domain-like"/>
    <property type="match status" value="2"/>
</dbReference>
<dbReference type="Pfam" id="PF00271">
    <property type="entry name" value="Helicase_C"/>
    <property type="match status" value="1"/>
</dbReference>
<keyword evidence="9" id="KW-0175">Coiled coil</keyword>
<reference evidence="15" key="2">
    <citation type="submission" date="2023-06" db="EMBL/GenBank/DDBJ databases">
        <authorList>
            <consortium name="Lawrence Berkeley National Laboratory"/>
            <person name="Mondo S.J."/>
            <person name="Hensen N."/>
            <person name="Bonometti L."/>
            <person name="Westerberg I."/>
            <person name="Brannstrom I.O."/>
            <person name="Guillou S."/>
            <person name="Cros-Aarteil S."/>
            <person name="Calhoun S."/>
            <person name="Haridas S."/>
            <person name="Kuo A."/>
            <person name="Pangilinan J."/>
            <person name="Riley R."/>
            <person name="Labutti K."/>
            <person name="Andreopoulos B."/>
            <person name="Lipzen A."/>
            <person name="Chen C."/>
            <person name="Yanf M."/>
            <person name="Daum C."/>
            <person name="Ng V."/>
            <person name="Clum A."/>
            <person name="Steindorff A."/>
            <person name="Ohm R."/>
            <person name="Martin F."/>
            <person name="Silar P."/>
            <person name="Natvig D."/>
            <person name="Lalanne C."/>
            <person name="Gautier V."/>
            <person name="Ament-Velasquez S.L."/>
            <person name="Kruys A."/>
            <person name="Hutchinson M.I."/>
            <person name="Powell A.J."/>
            <person name="Barry K."/>
            <person name="Miller A.N."/>
            <person name="Grigoriev I.V."/>
            <person name="Debuchy R."/>
            <person name="Gladieux P."/>
            <person name="Thoren M.H."/>
            <person name="Johannesson H."/>
        </authorList>
    </citation>
    <scope>NUCLEOTIDE SEQUENCE</scope>
    <source>
        <strain evidence="15">PSN324</strain>
    </source>
</reference>
<evidence type="ECO:0000259" key="12">
    <source>
        <dbReference type="PROSITE" id="PS51192"/>
    </source>
</evidence>
<evidence type="ECO:0000256" key="3">
    <source>
        <dbReference type="ARBA" id="ARBA00022741"/>
    </source>
</evidence>
<dbReference type="PANTHER" id="PTHR14950">
    <property type="entry name" value="DICER-RELATED"/>
    <property type="match status" value="1"/>
</dbReference>
<evidence type="ECO:0000256" key="8">
    <source>
        <dbReference type="PROSITE-ProRule" id="PRU00657"/>
    </source>
</evidence>
<dbReference type="SMART" id="SM00535">
    <property type="entry name" value="RIBOc"/>
    <property type="match status" value="2"/>
</dbReference>
<evidence type="ECO:0000256" key="2">
    <source>
        <dbReference type="ARBA" id="ARBA00022737"/>
    </source>
</evidence>
<feature type="region of interest" description="Disordered" evidence="10">
    <location>
        <begin position="1440"/>
        <end position="1464"/>
    </location>
</feature>
<dbReference type="InterPro" id="IPR011545">
    <property type="entry name" value="DEAD/DEAH_box_helicase_dom"/>
</dbReference>
<evidence type="ECO:0000313" key="16">
    <source>
        <dbReference type="Proteomes" id="UP001321749"/>
    </source>
</evidence>
<dbReference type="SUPFAM" id="SSF52540">
    <property type="entry name" value="P-loop containing nucleoside triphosphate hydrolases"/>
    <property type="match status" value="1"/>
</dbReference>
<feature type="compositionally biased region" description="Basic and acidic residues" evidence="10">
    <location>
        <begin position="1440"/>
        <end position="1449"/>
    </location>
</feature>
<dbReference type="SUPFAM" id="SSF54768">
    <property type="entry name" value="dsRNA-binding domain-like"/>
    <property type="match status" value="1"/>
</dbReference>
<keyword evidence="4" id="KW-0378">Hydrolase</keyword>
<comment type="similarity">
    <text evidence="8">Belongs to the helicase family. Dicer subfamily.</text>
</comment>
<evidence type="ECO:0000256" key="10">
    <source>
        <dbReference type="SAM" id="MobiDB-lite"/>
    </source>
</evidence>
<keyword evidence="8" id="KW-0694">RNA-binding</keyword>
<dbReference type="InterPro" id="IPR001650">
    <property type="entry name" value="Helicase_C-like"/>
</dbReference>
<dbReference type="CDD" id="cd00593">
    <property type="entry name" value="RIBOc"/>
    <property type="match status" value="2"/>
</dbReference>
<dbReference type="GO" id="GO:0005737">
    <property type="term" value="C:cytoplasm"/>
    <property type="evidence" value="ECO:0007669"/>
    <property type="project" value="TreeGrafter"/>
</dbReference>
<dbReference type="Gene3D" id="3.40.50.300">
    <property type="entry name" value="P-loop containing nucleotide triphosphate hydrolases"/>
    <property type="match status" value="2"/>
</dbReference>
<organism evidence="15 16">
    <name type="scientific">Cladorrhinum samala</name>
    <dbReference type="NCBI Taxonomy" id="585594"/>
    <lineage>
        <taxon>Eukaryota</taxon>
        <taxon>Fungi</taxon>
        <taxon>Dikarya</taxon>
        <taxon>Ascomycota</taxon>
        <taxon>Pezizomycotina</taxon>
        <taxon>Sordariomycetes</taxon>
        <taxon>Sordariomycetidae</taxon>
        <taxon>Sordariales</taxon>
        <taxon>Podosporaceae</taxon>
        <taxon>Cladorrhinum</taxon>
    </lineage>
</organism>
<keyword evidence="2" id="KW-0677">Repeat</keyword>
<dbReference type="Pfam" id="PF00270">
    <property type="entry name" value="DEAD"/>
    <property type="match status" value="1"/>
</dbReference>
<dbReference type="GO" id="GO:0005634">
    <property type="term" value="C:nucleus"/>
    <property type="evidence" value="ECO:0007669"/>
    <property type="project" value="TreeGrafter"/>
</dbReference>
<dbReference type="GO" id="GO:0050688">
    <property type="term" value="P:regulation of defense response to virus"/>
    <property type="evidence" value="ECO:0007669"/>
    <property type="project" value="UniProtKB-KW"/>
</dbReference>
<dbReference type="PANTHER" id="PTHR14950:SF37">
    <property type="entry name" value="ENDORIBONUCLEASE DICER"/>
    <property type="match status" value="1"/>
</dbReference>